<keyword evidence="1" id="KW-1133">Transmembrane helix</keyword>
<keyword evidence="1" id="KW-0812">Transmembrane</keyword>
<dbReference type="STRING" id="5353.A0A1Q3EKE1"/>
<reference evidence="2 3" key="1">
    <citation type="submission" date="2016-08" db="EMBL/GenBank/DDBJ databases">
        <authorList>
            <consortium name="Lentinula edodes genome sequencing consortium"/>
            <person name="Sakamoto Y."/>
            <person name="Nakade K."/>
            <person name="Sato S."/>
            <person name="Yoshida Y."/>
            <person name="Miyazaki K."/>
            <person name="Natsume S."/>
            <person name="Konno N."/>
        </authorList>
    </citation>
    <scope>NUCLEOTIDE SEQUENCE [LARGE SCALE GENOMIC DNA]</scope>
    <source>
        <strain evidence="2 3">NBRC 111202</strain>
    </source>
</reference>
<dbReference type="InterPro" id="IPR011990">
    <property type="entry name" value="TPR-like_helical_dom_sf"/>
</dbReference>
<feature type="transmembrane region" description="Helical" evidence="1">
    <location>
        <begin position="434"/>
        <end position="460"/>
    </location>
</feature>
<reference evidence="2 3" key="2">
    <citation type="submission" date="2017-02" db="EMBL/GenBank/DDBJ databases">
        <title>A genome survey and senescence transcriptome analysis in Lentinula edodes.</title>
        <authorList>
            <person name="Sakamoto Y."/>
            <person name="Nakade K."/>
            <person name="Sato S."/>
            <person name="Yoshida Y."/>
            <person name="Miyazaki K."/>
            <person name="Natsume S."/>
            <person name="Konno N."/>
        </authorList>
    </citation>
    <scope>NUCLEOTIDE SEQUENCE [LARGE SCALE GENOMIC DNA]</scope>
    <source>
        <strain evidence="2 3">NBRC 111202</strain>
    </source>
</reference>
<gene>
    <name evidence="2" type="ORF">LENED_009681</name>
</gene>
<protein>
    <submittedName>
        <fullName evidence="2">Uncharacterized protein</fullName>
    </submittedName>
</protein>
<dbReference type="EMBL" id="BDGU01000482">
    <property type="protein sequence ID" value="GAW07673.1"/>
    <property type="molecule type" value="Genomic_DNA"/>
</dbReference>
<sequence>MNIFNPKILDASIRDVSLCLSDNQKADLLLYALSSLVYEGRSRIVFENAIQSCLQVTSLSPENTAKARILRARARLNTGSIFGAQEDLQAALVAEPDNPEATALLHKRSVNVEKLLAPKPIIKGQFSVEIWREIASLLPRRDLKTLLFVPNSLSRIASQLLFRKLDLHFSDFSDIAEEEADSWRTPLLSANIRDQSNRHAQRTADILTRVITDASFALVVRTLRIFSFRSDKDGWSSFQIGILSNALPKLINLRNVHITAPIDGTMPILQILQTSHPRLSGLTLQIPSGSLGLSTLTFQHLAHFAYEASYVPSSASGSDPSSSASSESESLSEFLSQNRGTLRTLCIENPTSTFPATSSISIRNLTHIGYMGQLPVTSNGFAAASLREPLIFLTQLRPGIPTGLLFITLADFPLPFPAQVVEVGFPMVEIVNTIVITVLVTPATLIYPVLILRLLLVLCLQYQPNPIFHTTLSNGLSDEQSFMLGNGLNGWAANQAKHLIFRNSL</sequence>
<name>A0A1Q3EKE1_LENED</name>
<evidence type="ECO:0000256" key="1">
    <source>
        <dbReference type="SAM" id="Phobius"/>
    </source>
</evidence>
<keyword evidence="3" id="KW-1185">Reference proteome</keyword>
<dbReference type="Gene3D" id="1.25.40.10">
    <property type="entry name" value="Tetratricopeptide repeat domain"/>
    <property type="match status" value="1"/>
</dbReference>
<accession>A0A1Q3EKE1</accession>
<evidence type="ECO:0000313" key="2">
    <source>
        <dbReference type="EMBL" id="GAW07673.1"/>
    </source>
</evidence>
<dbReference type="SUPFAM" id="SSF48452">
    <property type="entry name" value="TPR-like"/>
    <property type="match status" value="1"/>
</dbReference>
<proteinExistence type="predicted"/>
<keyword evidence="1" id="KW-0472">Membrane</keyword>
<comment type="caution">
    <text evidence="2">The sequence shown here is derived from an EMBL/GenBank/DDBJ whole genome shotgun (WGS) entry which is preliminary data.</text>
</comment>
<dbReference type="AlphaFoldDB" id="A0A1Q3EKE1"/>
<evidence type="ECO:0000313" key="3">
    <source>
        <dbReference type="Proteomes" id="UP000188533"/>
    </source>
</evidence>
<dbReference type="Proteomes" id="UP000188533">
    <property type="component" value="Unassembled WGS sequence"/>
</dbReference>
<organism evidence="2 3">
    <name type="scientific">Lentinula edodes</name>
    <name type="common">Shiitake mushroom</name>
    <name type="synonym">Lentinus edodes</name>
    <dbReference type="NCBI Taxonomy" id="5353"/>
    <lineage>
        <taxon>Eukaryota</taxon>
        <taxon>Fungi</taxon>
        <taxon>Dikarya</taxon>
        <taxon>Basidiomycota</taxon>
        <taxon>Agaricomycotina</taxon>
        <taxon>Agaricomycetes</taxon>
        <taxon>Agaricomycetidae</taxon>
        <taxon>Agaricales</taxon>
        <taxon>Marasmiineae</taxon>
        <taxon>Omphalotaceae</taxon>
        <taxon>Lentinula</taxon>
    </lineage>
</organism>